<organism evidence="1 2">
    <name type="scientific">Moellerella wisconsensis</name>
    <dbReference type="NCBI Taxonomy" id="158849"/>
    <lineage>
        <taxon>Bacteria</taxon>
        <taxon>Pseudomonadati</taxon>
        <taxon>Pseudomonadota</taxon>
        <taxon>Gammaproteobacteria</taxon>
        <taxon>Enterobacterales</taxon>
        <taxon>Morganellaceae</taxon>
        <taxon>Moellerella</taxon>
    </lineage>
</organism>
<reference evidence="1" key="1">
    <citation type="submission" date="2022-03" db="EMBL/GenBank/DDBJ databases">
        <title>ESBL-producing Moellerella wisconsensis and Escherichia marmotae isolated from wild game meat.</title>
        <authorList>
            <person name="Biggel M."/>
        </authorList>
    </citation>
    <scope>NUCLEOTIDE SEQUENCE</scope>
    <source>
        <strain evidence="1">W1</strain>
    </source>
</reference>
<dbReference type="EMBL" id="CP093257">
    <property type="protein sequence ID" value="UNH40960.1"/>
    <property type="molecule type" value="Genomic_DNA"/>
</dbReference>
<accession>A0ACD3YDA6</accession>
<keyword evidence="2" id="KW-1185">Reference proteome</keyword>
<sequence length="151" mass="16827">MSDMVNYDDHEDNCFIDLREEIDRKTLIAIEKIVENLEKRIYTRREAVVAINAVFDSVQGLVGVEVGETLNEVLTGIQKSDKADMFPMVFAHKGVVVILNLDLFNLSVTTSMITATGKKIDSVDHGENEPETLKMAITKAMTIKKNGAIKL</sequence>
<geneLocation type="plasmid" evidence="1 2">
    <name>pW1-b</name>
</geneLocation>
<dbReference type="Proteomes" id="UP000829420">
    <property type="component" value="Plasmid pW1-b"/>
</dbReference>
<gene>
    <name evidence="1" type="ORF">MNY70_18525</name>
</gene>
<evidence type="ECO:0000313" key="1">
    <source>
        <dbReference type="EMBL" id="UNH40960.1"/>
    </source>
</evidence>
<protein>
    <submittedName>
        <fullName evidence="1">Uncharacterized protein</fullName>
    </submittedName>
</protein>
<evidence type="ECO:0000313" key="2">
    <source>
        <dbReference type="Proteomes" id="UP000829420"/>
    </source>
</evidence>
<keyword evidence="1" id="KW-0614">Plasmid</keyword>
<proteinExistence type="predicted"/>
<name>A0ACD3YDA6_9GAMM</name>